<organism evidence="2 3">
    <name type="scientific">Halomonas elongata</name>
    <dbReference type="NCBI Taxonomy" id="2746"/>
    <lineage>
        <taxon>Bacteria</taxon>
        <taxon>Pseudomonadati</taxon>
        <taxon>Pseudomonadota</taxon>
        <taxon>Gammaproteobacteria</taxon>
        <taxon>Oceanospirillales</taxon>
        <taxon>Halomonadaceae</taxon>
        <taxon>Halomonas</taxon>
    </lineage>
</organism>
<sequence>MTNMCVQFTAEGAFLRGNKPTIVADACATRPLQTVVSDVSASQLHNSALATIADLYGVVVRASSDLK</sequence>
<dbReference type="InterPro" id="IPR036380">
    <property type="entry name" value="Isochorismatase-like_sf"/>
</dbReference>
<dbReference type="Pfam" id="PF00857">
    <property type="entry name" value="Isochorismatase"/>
    <property type="match status" value="1"/>
</dbReference>
<dbReference type="Gene3D" id="3.40.50.850">
    <property type="entry name" value="Isochorismatase-like"/>
    <property type="match status" value="1"/>
</dbReference>
<dbReference type="InterPro" id="IPR000868">
    <property type="entry name" value="Isochorismatase-like_dom"/>
</dbReference>
<protein>
    <submittedName>
        <fullName evidence="2">Isochorismatase family protein</fullName>
    </submittedName>
</protein>
<accession>A0A1B8P625</accession>
<reference evidence="2 3" key="1">
    <citation type="submission" date="2016-06" db="EMBL/GenBank/DDBJ databases">
        <title>Genome sequence of halotolerant plant growth promoting strain of Halomonas elongata HEK1 isolated from salterns of Rann of Kutch, Gujarat, India.</title>
        <authorList>
            <person name="Gaba S."/>
            <person name="Singh R.N."/>
            <person name="Abrol S."/>
            <person name="Kaushik R."/>
            <person name="Saxena A.K."/>
        </authorList>
    </citation>
    <scope>NUCLEOTIDE SEQUENCE [LARGE SCALE GENOMIC DNA]</scope>
    <source>
        <strain evidence="2 3">HEK1</strain>
    </source>
</reference>
<evidence type="ECO:0000313" key="2">
    <source>
        <dbReference type="EMBL" id="OBX37670.1"/>
    </source>
</evidence>
<feature type="domain" description="Isochorismatase-like" evidence="1">
    <location>
        <begin position="1"/>
        <end position="59"/>
    </location>
</feature>
<dbReference type="SUPFAM" id="SSF52499">
    <property type="entry name" value="Isochorismatase-like hydrolases"/>
    <property type="match status" value="1"/>
</dbReference>
<evidence type="ECO:0000259" key="1">
    <source>
        <dbReference type="Pfam" id="PF00857"/>
    </source>
</evidence>
<dbReference type="EMBL" id="MAJD01000001">
    <property type="protein sequence ID" value="OBX37670.1"/>
    <property type="molecule type" value="Genomic_DNA"/>
</dbReference>
<dbReference type="PATRIC" id="fig|2746.7.peg.2097"/>
<name>A0A1B8P625_HALEL</name>
<dbReference type="Proteomes" id="UP000092504">
    <property type="component" value="Unassembled WGS sequence"/>
</dbReference>
<proteinExistence type="predicted"/>
<gene>
    <name evidence="2" type="ORF">A8U91_02048</name>
</gene>
<evidence type="ECO:0000313" key="3">
    <source>
        <dbReference type="Proteomes" id="UP000092504"/>
    </source>
</evidence>
<dbReference type="AlphaFoldDB" id="A0A1B8P625"/>
<comment type="caution">
    <text evidence="2">The sequence shown here is derived from an EMBL/GenBank/DDBJ whole genome shotgun (WGS) entry which is preliminary data.</text>
</comment>